<dbReference type="Proteomes" id="UP001159937">
    <property type="component" value="Unassembled WGS sequence"/>
</dbReference>
<dbReference type="Pfam" id="PF19993">
    <property type="entry name" value="DO-GTPase2"/>
    <property type="match status" value="1"/>
</dbReference>
<accession>A0AAJ1NW60</accession>
<comment type="caution">
    <text evidence="2">The sequence shown here is derived from an EMBL/GenBank/DDBJ whole genome shotgun (WGS) entry which is preliminary data.</text>
</comment>
<sequence length="313" mass="35439">MTNQLNEEETDVDVFEQPESVKVQAVDTTQAWVSLPTSTMLTLEEADQLLRWRDASIITIVGERNGGKTTLVTEIYGRFLRGAFANSYFCHSLTLMGFERKSFHSRAESGRSYPDTDRTSAQDGLRFFHLALSNETDLLRRDLLISERAGEVYREIRDRPDRAVDMIEILKATTIAFIVDGERVAAPRKRAEVFSSVRNIVRVVTNSGNISSQTHIQLVVTKFDLLEGDEKSQARDALVTFEQAIESMLSGQFHFETFHTAARSLHPDSEPAQGLAPLLKTWLRPKPPELIDNPCLPELTDEFDKLLVRRVVQ</sequence>
<evidence type="ECO:0000313" key="2">
    <source>
        <dbReference type="EMBL" id="MDH0966137.1"/>
    </source>
</evidence>
<protein>
    <recommendedName>
        <fullName evidence="1">Double-GTPase 2 domain-containing protein</fullName>
    </recommendedName>
</protein>
<feature type="domain" description="Double-GTPase 2" evidence="1">
    <location>
        <begin position="57"/>
        <end position="283"/>
    </location>
</feature>
<reference evidence="2" key="1">
    <citation type="submission" date="2022-09" db="EMBL/GenBank/DDBJ databases">
        <title>Intensive care unit water sources are persistently colonized with multi-drug resistant bacteria and are the site of extensive horizontal gene transfer of antibiotic resistance genes.</title>
        <authorList>
            <person name="Diorio-Toth L."/>
        </authorList>
    </citation>
    <scope>NUCLEOTIDE SEQUENCE</scope>
    <source>
        <strain evidence="2">GD03918</strain>
    </source>
</reference>
<name>A0AAJ1NW60_9ENTR</name>
<dbReference type="EMBL" id="JAOCBF010000047">
    <property type="protein sequence ID" value="MDH0966137.1"/>
    <property type="molecule type" value="Genomic_DNA"/>
</dbReference>
<dbReference type="AlphaFoldDB" id="A0AAJ1NW60"/>
<gene>
    <name evidence="2" type="ORF">N5C89_25205</name>
</gene>
<organism evidence="2 3">
    <name type="scientific">Klebsiella michiganensis</name>
    <dbReference type="NCBI Taxonomy" id="1134687"/>
    <lineage>
        <taxon>Bacteria</taxon>
        <taxon>Pseudomonadati</taxon>
        <taxon>Pseudomonadota</taxon>
        <taxon>Gammaproteobacteria</taxon>
        <taxon>Enterobacterales</taxon>
        <taxon>Enterobacteriaceae</taxon>
        <taxon>Klebsiella/Raoultella group</taxon>
        <taxon>Klebsiella</taxon>
    </lineage>
</organism>
<dbReference type="RefSeq" id="WP_201287188.1">
    <property type="nucleotide sequence ID" value="NZ_JAOCBF010000047.1"/>
</dbReference>
<proteinExistence type="predicted"/>
<dbReference type="InterPro" id="IPR045528">
    <property type="entry name" value="DO-GTPase2"/>
</dbReference>
<evidence type="ECO:0000259" key="1">
    <source>
        <dbReference type="Pfam" id="PF19993"/>
    </source>
</evidence>
<evidence type="ECO:0000313" key="3">
    <source>
        <dbReference type="Proteomes" id="UP001159937"/>
    </source>
</evidence>